<evidence type="ECO:0000313" key="6">
    <source>
        <dbReference type="EMBL" id="ORX37399.1"/>
    </source>
</evidence>
<dbReference type="InterPro" id="IPR036259">
    <property type="entry name" value="MFS_trans_sf"/>
</dbReference>
<dbReference type="SUPFAM" id="SSF103473">
    <property type="entry name" value="MFS general substrate transporter"/>
    <property type="match status" value="1"/>
</dbReference>
<feature type="transmembrane region" description="Helical" evidence="5">
    <location>
        <begin position="89"/>
        <end position="108"/>
    </location>
</feature>
<sequence length="487" mass="52552">MGLGSFGDRLANLRIGGARYNSPWTQVVILGFVAFCSVGMFSALSNLGAGGSQDTQLADTANGVLYGIFAISGPFAGSVSNILGPRATLSLGTIGYSIYVGGLWAYQIHGTRSFFIVSGAILGFTAALLWAAQGSIMMSYPLEKDKGRAFSIFWSIFQSGTLIGAAIALGIQAHSTLPAVSTGVYVAFLIIMLTAIFTSWLILPPTSVVRGDGTVVEIQKALSPREEFKGYAMLCKDWRMLALFPMFFSSNYFYAYQGAITANCFNGRTRALTSLLTGLGSIVGSIFIGMIFDYVPFKRRNRALVGCAAVLVLNILVWGGGIGFQVTFKRADGKFDWDWTNPKAHGPLVLLMSYYIADAAYQGLAYYTMSAMTNDPFKLARMAGYYKGVQSAGAAVSFGMDAVKTPFLTELLVSWLMLLISLPLCAFVLYKCRDTNYDVERVVHVEELEKSAIHGGALPAGHHTANTGAIEMTQDADKKDLPPQMTH</sequence>
<feature type="transmembrane region" description="Helical" evidence="5">
    <location>
        <begin position="114"/>
        <end position="132"/>
    </location>
</feature>
<feature type="transmembrane region" description="Helical" evidence="5">
    <location>
        <begin position="238"/>
        <end position="255"/>
    </location>
</feature>
<evidence type="ECO:0000256" key="1">
    <source>
        <dbReference type="ARBA" id="ARBA00004141"/>
    </source>
</evidence>
<dbReference type="GeneID" id="33554612"/>
<feature type="transmembrane region" description="Helical" evidence="5">
    <location>
        <begin position="303"/>
        <end position="328"/>
    </location>
</feature>
<evidence type="ECO:0000256" key="3">
    <source>
        <dbReference type="ARBA" id="ARBA00022989"/>
    </source>
</evidence>
<keyword evidence="3 5" id="KW-1133">Transmembrane helix</keyword>
<dbReference type="Gene3D" id="1.20.1250.20">
    <property type="entry name" value="MFS general substrate transporter like domains"/>
    <property type="match status" value="1"/>
</dbReference>
<evidence type="ECO:0000256" key="5">
    <source>
        <dbReference type="SAM" id="Phobius"/>
    </source>
</evidence>
<keyword evidence="2 5" id="KW-0812">Transmembrane</keyword>
<dbReference type="Pfam" id="PF05978">
    <property type="entry name" value="UNC-93"/>
    <property type="match status" value="1"/>
</dbReference>
<dbReference type="InterPro" id="IPR010291">
    <property type="entry name" value="Ion_channel_UNC-93"/>
</dbReference>
<dbReference type="InParanoid" id="A0A1Y1UHD4"/>
<dbReference type="EMBL" id="NBSH01000006">
    <property type="protein sequence ID" value="ORX37399.1"/>
    <property type="molecule type" value="Genomic_DNA"/>
</dbReference>
<feature type="transmembrane region" description="Helical" evidence="5">
    <location>
        <begin position="152"/>
        <end position="171"/>
    </location>
</feature>
<dbReference type="GO" id="GO:0016020">
    <property type="term" value="C:membrane"/>
    <property type="evidence" value="ECO:0007669"/>
    <property type="project" value="UniProtKB-SubCell"/>
</dbReference>
<feature type="transmembrane region" description="Helical" evidence="5">
    <location>
        <begin position="183"/>
        <end position="203"/>
    </location>
</feature>
<keyword evidence="4 5" id="KW-0472">Membrane</keyword>
<feature type="transmembrane region" description="Helical" evidence="5">
    <location>
        <begin position="412"/>
        <end position="430"/>
    </location>
</feature>
<feature type="transmembrane region" description="Helical" evidence="5">
    <location>
        <begin position="275"/>
        <end position="296"/>
    </location>
</feature>
<evidence type="ECO:0000256" key="4">
    <source>
        <dbReference type="ARBA" id="ARBA00023136"/>
    </source>
</evidence>
<dbReference type="AlphaFoldDB" id="A0A1Y1UHD4"/>
<evidence type="ECO:0000256" key="2">
    <source>
        <dbReference type="ARBA" id="ARBA00022692"/>
    </source>
</evidence>
<protein>
    <submittedName>
        <fullName evidence="6">Putative DUF895 domain membrane protein</fullName>
    </submittedName>
</protein>
<comment type="caution">
    <text evidence="6">The sequence shown here is derived from an EMBL/GenBank/DDBJ whole genome shotgun (WGS) entry which is preliminary data.</text>
</comment>
<organism evidence="6 7">
    <name type="scientific">Kockovaella imperatae</name>
    <dbReference type="NCBI Taxonomy" id="4999"/>
    <lineage>
        <taxon>Eukaryota</taxon>
        <taxon>Fungi</taxon>
        <taxon>Dikarya</taxon>
        <taxon>Basidiomycota</taxon>
        <taxon>Agaricomycotina</taxon>
        <taxon>Tremellomycetes</taxon>
        <taxon>Tremellales</taxon>
        <taxon>Cuniculitremaceae</taxon>
        <taxon>Kockovaella</taxon>
    </lineage>
</organism>
<comment type="subcellular location">
    <subcellularLocation>
        <location evidence="1">Membrane</location>
        <topology evidence="1">Multi-pass membrane protein</topology>
    </subcellularLocation>
</comment>
<feature type="transmembrane region" description="Helical" evidence="5">
    <location>
        <begin position="348"/>
        <end position="367"/>
    </location>
</feature>
<dbReference type="Proteomes" id="UP000193218">
    <property type="component" value="Unassembled WGS sequence"/>
</dbReference>
<dbReference type="STRING" id="4999.A0A1Y1UHD4"/>
<proteinExistence type="predicted"/>
<dbReference type="OrthoDB" id="196103at2759"/>
<dbReference type="PANTHER" id="PTHR23294">
    <property type="entry name" value="ET TRANSLATION PRODUCT-RELATED"/>
    <property type="match status" value="1"/>
</dbReference>
<feature type="transmembrane region" description="Helical" evidence="5">
    <location>
        <begin position="24"/>
        <end position="44"/>
    </location>
</feature>
<dbReference type="RefSeq" id="XP_021871437.1">
    <property type="nucleotide sequence ID" value="XM_022012804.1"/>
</dbReference>
<reference evidence="6 7" key="1">
    <citation type="submission" date="2017-03" db="EMBL/GenBank/DDBJ databases">
        <title>Widespread Adenine N6-methylation of Active Genes in Fungi.</title>
        <authorList>
            <consortium name="DOE Joint Genome Institute"/>
            <person name="Mondo S.J."/>
            <person name="Dannebaum R.O."/>
            <person name="Kuo R.C."/>
            <person name="Louie K.B."/>
            <person name="Bewick A.J."/>
            <person name="Labutti K."/>
            <person name="Haridas S."/>
            <person name="Kuo A."/>
            <person name="Salamov A."/>
            <person name="Ahrendt S.R."/>
            <person name="Lau R."/>
            <person name="Bowen B.P."/>
            <person name="Lipzen A."/>
            <person name="Sullivan W."/>
            <person name="Andreopoulos W.B."/>
            <person name="Clum A."/>
            <person name="Lindquist E."/>
            <person name="Daum C."/>
            <person name="Northen T.R."/>
            <person name="Ramamoorthy G."/>
            <person name="Schmitz R.J."/>
            <person name="Gryganskyi A."/>
            <person name="Culley D."/>
            <person name="Magnuson J."/>
            <person name="James T.Y."/>
            <person name="O'Malley M.A."/>
            <person name="Stajich J.E."/>
            <person name="Spatafora J.W."/>
            <person name="Visel A."/>
            <person name="Grigoriev I.V."/>
        </authorList>
    </citation>
    <scope>NUCLEOTIDE SEQUENCE [LARGE SCALE GENOMIC DNA]</scope>
    <source>
        <strain evidence="6 7">NRRL Y-17943</strain>
    </source>
</reference>
<dbReference type="PANTHER" id="PTHR23294:SF17">
    <property type="entry name" value="DUF895 DOMAIN MEMBRANE PROTEIN"/>
    <property type="match status" value="1"/>
</dbReference>
<evidence type="ECO:0000313" key="7">
    <source>
        <dbReference type="Proteomes" id="UP000193218"/>
    </source>
</evidence>
<gene>
    <name evidence="6" type="ORF">BD324DRAFT_447518</name>
</gene>
<accession>A0A1Y1UHD4</accession>
<dbReference type="InterPro" id="IPR051617">
    <property type="entry name" value="UNC-93-like_regulator"/>
</dbReference>
<dbReference type="FunCoup" id="A0A1Y1UHD4">
    <property type="interactions" value="2"/>
</dbReference>
<name>A0A1Y1UHD4_9TREE</name>
<feature type="transmembrane region" description="Helical" evidence="5">
    <location>
        <begin position="64"/>
        <end position="82"/>
    </location>
</feature>
<keyword evidence="7" id="KW-1185">Reference proteome</keyword>